<dbReference type="InterPro" id="IPR051600">
    <property type="entry name" value="Beta-PGM-like"/>
</dbReference>
<evidence type="ECO:0000256" key="3">
    <source>
        <dbReference type="ARBA" id="ARBA00022723"/>
    </source>
</evidence>
<name>A0ABT7AH55_9HYPH</name>
<evidence type="ECO:0000313" key="6">
    <source>
        <dbReference type="EMBL" id="MDJ1158703.1"/>
    </source>
</evidence>
<organism evidence="6 7">
    <name type="scientific">Chelatococcus albus</name>
    <dbReference type="NCBI Taxonomy" id="3047466"/>
    <lineage>
        <taxon>Bacteria</taxon>
        <taxon>Pseudomonadati</taxon>
        <taxon>Pseudomonadota</taxon>
        <taxon>Alphaproteobacteria</taxon>
        <taxon>Hyphomicrobiales</taxon>
        <taxon>Chelatococcaceae</taxon>
        <taxon>Chelatococcus</taxon>
    </lineage>
</organism>
<dbReference type="PANTHER" id="PTHR46193:SF18">
    <property type="entry name" value="HEXITOL PHOSPHATASE B"/>
    <property type="match status" value="1"/>
</dbReference>
<evidence type="ECO:0000256" key="5">
    <source>
        <dbReference type="ARBA" id="ARBA00023277"/>
    </source>
</evidence>
<comment type="cofactor">
    <cofactor evidence="1">
        <name>Mg(2+)</name>
        <dbReference type="ChEBI" id="CHEBI:18420"/>
    </cofactor>
</comment>
<dbReference type="SFLD" id="SFLDS00003">
    <property type="entry name" value="Haloacid_Dehalogenase"/>
    <property type="match status" value="1"/>
</dbReference>
<evidence type="ECO:0000256" key="1">
    <source>
        <dbReference type="ARBA" id="ARBA00001946"/>
    </source>
</evidence>
<dbReference type="Gene3D" id="3.40.50.1000">
    <property type="entry name" value="HAD superfamily/HAD-like"/>
    <property type="match status" value="1"/>
</dbReference>
<dbReference type="SUPFAM" id="SSF56784">
    <property type="entry name" value="HAD-like"/>
    <property type="match status" value="1"/>
</dbReference>
<dbReference type="Proteomes" id="UP001321492">
    <property type="component" value="Unassembled WGS sequence"/>
</dbReference>
<sequence>MTAIPTAPALLFDLDGTLAATDHLHFETFRALMAEFGRDLDMATYETTVLGRANSVIMQTLFPDLPESEHRRIADRKEAAFRERAAGKVQPMPGLLDLLAWADRREVPCALVTNAPRANAEAMLAALGLEGRFRTLVIGDEVGRAKPDPLPYLTGLERLGAAAERSVAFEDSISGVTSAAAAGLPVVGLTTSLAAEPLLAAGASFAASNYIDPRIYALLETRLAAAEAA</sequence>
<comment type="caution">
    <text evidence="6">The sequence shown here is derived from an EMBL/GenBank/DDBJ whole genome shotgun (WGS) entry which is preliminary data.</text>
</comment>
<protein>
    <submittedName>
        <fullName evidence="6">HAD-IA family hydrolase</fullName>
    </submittedName>
</protein>
<dbReference type="InterPro" id="IPR036412">
    <property type="entry name" value="HAD-like_sf"/>
</dbReference>
<evidence type="ECO:0000313" key="7">
    <source>
        <dbReference type="Proteomes" id="UP001321492"/>
    </source>
</evidence>
<dbReference type="InterPro" id="IPR041492">
    <property type="entry name" value="HAD_2"/>
</dbReference>
<dbReference type="EMBL" id="JASJEV010000006">
    <property type="protein sequence ID" value="MDJ1158703.1"/>
    <property type="molecule type" value="Genomic_DNA"/>
</dbReference>
<dbReference type="Gene3D" id="1.10.150.240">
    <property type="entry name" value="Putative phosphatase, domain 2"/>
    <property type="match status" value="1"/>
</dbReference>
<keyword evidence="7" id="KW-1185">Reference proteome</keyword>
<comment type="similarity">
    <text evidence="2">Belongs to the HAD-like hydrolase superfamily. CbbY/CbbZ/Gph/YieH family.</text>
</comment>
<evidence type="ECO:0000256" key="2">
    <source>
        <dbReference type="ARBA" id="ARBA00006171"/>
    </source>
</evidence>
<keyword evidence="5" id="KW-0119">Carbohydrate metabolism</keyword>
<dbReference type="GO" id="GO:0016787">
    <property type="term" value="F:hydrolase activity"/>
    <property type="evidence" value="ECO:0007669"/>
    <property type="project" value="UniProtKB-KW"/>
</dbReference>
<dbReference type="NCBIfam" id="TIGR01509">
    <property type="entry name" value="HAD-SF-IA-v3"/>
    <property type="match status" value="1"/>
</dbReference>
<reference evidence="6 7" key="1">
    <citation type="submission" date="2023-05" db="EMBL/GenBank/DDBJ databases">
        <title>Chelatococcus sp. nov., a moderately thermophilic bacterium isolated from hot spring microbial mat.</title>
        <authorList>
            <person name="Hu C.-J."/>
            <person name="Li W.-J."/>
        </authorList>
    </citation>
    <scope>NUCLEOTIDE SEQUENCE [LARGE SCALE GENOMIC DNA]</scope>
    <source>
        <strain evidence="6 7">SYSU G07232</strain>
    </source>
</reference>
<dbReference type="PANTHER" id="PTHR46193">
    <property type="entry name" value="6-PHOSPHOGLUCONATE PHOSPHATASE"/>
    <property type="match status" value="1"/>
</dbReference>
<accession>A0ABT7AH55</accession>
<dbReference type="Pfam" id="PF13419">
    <property type="entry name" value="HAD_2"/>
    <property type="match status" value="1"/>
</dbReference>
<dbReference type="SFLD" id="SFLDG01129">
    <property type="entry name" value="C1.5:_HAD__Beta-PGM__Phosphata"/>
    <property type="match status" value="1"/>
</dbReference>
<dbReference type="InterPro" id="IPR006439">
    <property type="entry name" value="HAD-SF_hydro_IA"/>
</dbReference>
<dbReference type="SFLD" id="SFLDG01135">
    <property type="entry name" value="C1.5.6:_HAD__Beta-PGM__Phospha"/>
    <property type="match status" value="1"/>
</dbReference>
<dbReference type="CDD" id="cd07505">
    <property type="entry name" value="HAD_BPGM-like"/>
    <property type="match status" value="1"/>
</dbReference>
<dbReference type="RefSeq" id="WP_283740703.1">
    <property type="nucleotide sequence ID" value="NZ_JASJEV010000006.1"/>
</dbReference>
<gene>
    <name evidence="6" type="ORF">QNA08_10710</name>
</gene>
<dbReference type="InterPro" id="IPR023198">
    <property type="entry name" value="PGP-like_dom2"/>
</dbReference>
<dbReference type="InterPro" id="IPR023214">
    <property type="entry name" value="HAD_sf"/>
</dbReference>
<keyword evidence="4" id="KW-0460">Magnesium</keyword>
<proteinExistence type="inferred from homology"/>
<evidence type="ECO:0000256" key="4">
    <source>
        <dbReference type="ARBA" id="ARBA00022842"/>
    </source>
</evidence>
<keyword evidence="3" id="KW-0479">Metal-binding</keyword>
<keyword evidence="6" id="KW-0378">Hydrolase</keyword>